<evidence type="ECO:0000256" key="4">
    <source>
        <dbReference type="ARBA" id="ARBA00023242"/>
    </source>
</evidence>
<gene>
    <name evidence="6" type="ORF">Sjap_008355</name>
</gene>
<evidence type="ECO:0000313" key="7">
    <source>
        <dbReference type="Proteomes" id="UP001417504"/>
    </source>
</evidence>
<dbReference type="PROSITE" id="PS51005">
    <property type="entry name" value="NAC"/>
    <property type="match status" value="1"/>
</dbReference>
<keyword evidence="3" id="KW-0804">Transcription</keyword>
<keyword evidence="2" id="KW-0238">DNA-binding</keyword>
<dbReference type="PANTHER" id="PTHR31719">
    <property type="entry name" value="NAC TRANSCRIPTION FACTOR 56"/>
    <property type="match status" value="1"/>
</dbReference>
<dbReference type="InterPro" id="IPR036093">
    <property type="entry name" value="NAC_dom_sf"/>
</dbReference>
<dbReference type="PANTHER" id="PTHR31719:SF179">
    <property type="entry name" value="OS08G0148400 PROTEIN"/>
    <property type="match status" value="1"/>
</dbReference>
<evidence type="ECO:0000256" key="3">
    <source>
        <dbReference type="ARBA" id="ARBA00023163"/>
    </source>
</evidence>
<dbReference type="GO" id="GO:0003677">
    <property type="term" value="F:DNA binding"/>
    <property type="evidence" value="ECO:0007669"/>
    <property type="project" value="UniProtKB-KW"/>
</dbReference>
<dbReference type="SUPFAM" id="SSF101941">
    <property type="entry name" value="NAC domain"/>
    <property type="match status" value="1"/>
</dbReference>
<protein>
    <recommendedName>
        <fullName evidence="5">NAC domain-containing protein</fullName>
    </recommendedName>
</protein>
<feature type="domain" description="NAC" evidence="5">
    <location>
        <begin position="7"/>
        <end position="174"/>
    </location>
</feature>
<reference evidence="6 7" key="1">
    <citation type="submission" date="2024-01" db="EMBL/GenBank/DDBJ databases">
        <title>Genome assemblies of Stephania.</title>
        <authorList>
            <person name="Yang L."/>
        </authorList>
    </citation>
    <scope>NUCLEOTIDE SEQUENCE [LARGE SCALE GENOMIC DNA]</scope>
    <source>
        <strain evidence="6">QJT</strain>
        <tissue evidence="6">Leaf</tissue>
    </source>
</reference>
<dbReference type="AlphaFoldDB" id="A0AAP0JQ42"/>
<dbReference type="Pfam" id="PF02365">
    <property type="entry name" value="NAM"/>
    <property type="match status" value="1"/>
</dbReference>
<proteinExistence type="predicted"/>
<keyword evidence="7" id="KW-1185">Reference proteome</keyword>
<keyword evidence="4" id="KW-0539">Nucleus</keyword>
<evidence type="ECO:0000256" key="2">
    <source>
        <dbReference type="ARBA" id="ARBA00023125"/>
    </source>
</evidence>
<dbReference type="InterPro" id="IPR003441">
    <property type="entry name" value="NAC-dom"/>
</dbReference>
<evidence type="ECO:0000259" key="5">
    <source>
        <dbReference type="PROSITE" id="PS51005"/>
    </source>
</evidence>
<dbReference type="EMBL" id="JBBNAE010000003">
    <property type="protein sequence ID" value="KAK9137761.1"/>
    <property type="molecule type" value="Genomic_DNA"/>
</dbReference>
<keyword evidence="1" id="KW-0805">Transcription regulation</keyword>
<name>A0AAP0JQ42_9MAGN</name>
<dbReference type="GO" id="GO:0006355">
    <property type="term" value="P:regulation of DNA-templated transcription"/>
    <property type="evidence" value="ECO:0007669"/>
    <property type="project" value="InterPro"/>
</dbReference>
<dbReference type="Proteomes" id="UP001417504">
    <property type="component" value="Unassembled WGS sequence"/>
</dbReference>
<dbReference type="Gene3D" id="2.170.150.80">
    <property type="entry name" value="NAC domain"/>
    <property type="match status" value="1"/>
</dbReference>
<evidence type="ECO:0000313" key="6">
    <source>
        <dbReference type="EMBL" id="KAK9137761.1"/>
    </source>
</evidence>
<comment type="caution">
    <text evidence="6">The sequence shown here is derived from an EMBL/GenBank/DDBJ whole genome shotgun (WGS) entry which is preliminary data.</text>
</comment>
<organism evidence="6 7">
    <name type="scientific">Stephania japonica</name>
    <dbReference type="NCBI Taxonomy" id="461633"/>
    <lineage>
        <taxon>Eukaryota</taxon>
        <taxon>Viridiplantae</taxon>
        <taxon>Streptophyta</taxon>
        <taxon>Embryophyta</taxon>
        <taxon>Tracheophyta</taxon>
        <taxon>Spermatophyta</taxon>
        <taxon>Magnoliopsida</taxon>
        <taxon>Ranunculales</taxon>
        <taxon>Menispermaceae</taxon>
        <taxon>Menispermoideae</taxon>
        <taxon>Cissampelideae</taxon>
        <taxon>Stephania</taxon>
    </lineage>
</organism>
<evidence type="ECO:0000256" key="1">
    <source>
        <dbReference type="ARBA" id="ARBA00023015"/>
    </source>
</evidence>
<sequence>MDYLNQLPWGFTFTPTDEELICYLEAKSKNSALPFVDPIIDFDVYTAKHPSQLHMQQRFNVSSTHLYFYVKKSGRGRTASNGFWHANTAGTKVFNHQGAVIGHRRSLVYYIYDSPLNDDEKKDKVIEKEDKKSVKSSSTKTNWIMNEFRLLDPYPKSKSSSKGPRWTICKIGETGRTFGGNNTDEEVILAEQHGQPQQQQLQLIDNNYVAELMPFEEQQQQYQFHTDQQMQQLDNIDDQQFEQQQHYQQQWWRCDIDDQDYACKQEASKASESVQCECDTDQLIDDGVVVPQIEQQQQYPQFDQTVIDHQQQMQALSFESKNNIKQQRGQCDVDNVNVIGSSVPQQASDLAEQPAELLQHPQFDDIEVTDDEFDGYIQQLLESSCDSWPQIEESNNQLQPLLQQSNDDNEDGVPTTLWLDETQLGCCDEEGNLLNLPTKRARVV</sequence>
<accession>A0AAP0JQ42</accession>